<dbReference type="PANTHER" id="PTHR10745:SF8">
    <property type="entry name" value="DNA POLYMERASE SUBUNIT GAMMA-2, MITOCHONDRIAL"/>
    <property type="match status" value="1"/>
</dbReference>
<dbReference type="Pfam" id="PF03129">
    <property type="entry name" value="HGTP_anticodon"/>
    <property type="match status" value="1"/>
</dbReference>
<dbReference type="AlphaFoldDB" id="A0A0L0SMH7"/>
<dbReference type="SUPFAM" id="SSF52954">
    <property type="entry name" value="Class II aaRS ABD-related"/>
    <property type="match status" value="1"/>
</dbReference>
<reference evidence="3" key="2">
    <citation type="submission" date="2009-11" db="EMBL/GenBank/DDBJ databases">
        <title>The Genome Sequence of Allomyces macrogynus strain ATCC 38327.</title>
        <authorList>
            <consortium name="The Broad Institute Genome Sequencing Platform"/>
            <person name="Russ C."/>
            <person name="Cuomo C."/>
            <person name="Shea T."/>
            <person name="Young S.K."/>
            <person name="Zeng Q."/>
            <person name="Koehrsen M."/>
            <person name="Haas B."/>
            <person name="Borodovsky M."/>
            <person name="Guigo R."/>
            <person name="Alvarado L."/>
            <person name="Berlin A."/>
            <person name="Borenstein D."/>
            <person name="Chen Z."/>
            <person name="Engels R."/>
            <person name="Freedman E."/>
            <person name="Gellesch M."/>
            <person name="Goldberg J."/>
            <person name="Griggs A."/>
            <person name="Gujja S."/>
            <person name="Heiman D."/>
            <person name="Hepburn T."/>
            <person name="Howarth C."/>
            <person name="Jen D."/>
            <person name="Larson L."/>
            <person name="Lewis B."/>
            <person name="Mehta T."/>
            <person name="Park D."/>
            <person name="Pearson M."/>
            <person name="Roberts A."/>
            <person name="Saif S."/>
            <person name="Shenoy N."/>
            <person name="Sisk P."/>
            <person name="Stolte C."/>
            <person name="Sykes S."/>
            <person name="Walk T."/>
            <person name="White J."/>
            <person name="Yandava C."/>
            <person name="Burger G."/>
            <person name="Gray M.W."/>
            <person name="Holland P.W.H."/>
            <person name="King N."/>
            <person name="Lang F.B.F."/>
            <person name="Roger A.J."/>
            <person name="Ruiz-Trillo I."/>
            <person name="Lander E."/>
            <person name="Nusbaum C."/>
        </authorList>
    </citation>
    <scope>NUCLEOTIDE SEQUENCE [LARGE SCALE GENOMIC DNA]</scope>
    <source>
        <strain evidence="3">ATCC 38327</strain>
    </source>
</reference>
<accession>A0A0L0SMH7</accession>
<dbReference type="InterPro" id="IPR036621">
    <property type="entry name" value="Anticodon-bd_dom_sf"/>
</dbReference>
<dbReference type="GO" id="GO:0006426">
    <property type="term" value="P:glycyl-tRNA aminoacylation"/>
    <property type="evidence" value="ECO:0007669"/>
    <property type="project" value="TreeGrafter"/>
</dbReference>
<dbReference type="EMBL" id="GG745342">
    <property type="protein sequence ID" value="KNE63585.1"/>
    <property type="molecule type" value="Genomic_DNA"/>
</dbReference>
<dbReference type="Gene3D" id="3.30.930.10">
    <property type="entry name" value="Bira Bifunctional Protein, Domain 2"/>
    <property type="match status" value="1"/>
</dbReference>
<dbReference type="PANTHER" id="PTHR10745">
    <property type="entry name" value="GLYCYL-TRNA SYNTHETASE/DNA POLYMERASE SUBUNIT GAMMA-2"/>
    <property type="match status" value="1"/>
</dbReference>
<gene>
    <name evidence="2" type="ORF">AMAG_08692</name>
</gene>
<dbReference type="NCBIfam" id="NF003211">
    <property type="entry name" value="PRK04173.1"/>
    <property type="match status" value="1"/>
</dbReference>
<dbReference type="PROSITE" id="PS50862">
    <property type="entry name" value="AA_TRNA_LIGASE_II"/>
    <property type="match status" value="1"/>
</dbReference>
<proteinExistence type="predicted"/>
<dbReference type="eggNOG" id="KOG2298">
    <property type="taxonomic scope" value="Eukaryota"/>
</dbReference>
<dbReference type="Proteomes" id="UP000054350">
    <property type="component" value="Unassembled WGS sequence"/>
</dbReference>
<dbReference type="PRINTS" id="PR01043">
    <property type="entry name" value="TRNASYNTHGLY"/>
</dbReference>
<organism evidence="2 3">
    <name type="scientific">Allomyces macrogynus (strain ATCC 38327)</name>
    <name type="common">Allomyces javanicus var. macrogynus</name>
    <dbReference type="NCBI Taxonomy" id="578462"/>
    <lineage>
        <taxon>Eukaryota</taxon>
        <taxon>Fungi</taxon>
        <taxon>Fungi incertae sedis</taxon>
        <taxon>Blastocladiomycota</taxon>
        <taxon>Blastocladiomycetes</taxon>
        <taxon>Blastocladiales</taxon>
        <taxon>Blastocladiaceae</taxon>
        <taxon>Allomyces</taxon>
    </lineage>
</organism>
<evidence type="ECO:0000313" key="2">
    <source>
        <dbReference type="EMBL" id="KNE63585.1"/>
    </source>
</evidence>
<dbReference type="Gene3D" id="3.40.50.800">
    <property type="entry name" value="Anticodon-binding domain"/>
    <property type="match status" value="1"/>
</dbReference>
<feature type="domain" description="Aminoacyl-transfer RNA synthetases class-II family profile" evidence="1">
    <location>
        <begin position="269"/>
        <end position="462"/>
    </location>
</feature>
<protein>
    <recommendedName>
        <fullName evidence="1">Aminoacyl-transfer RNA synthetases class-II family profile domain-containing protein</fullName>
    </recommendedName>
</protein>
<name>A0A0L0SMH7_ALLM3</name>
<dbReference type="STRING" id="578462.A0A0L0SMH7"/>
<keyword evidence="3" id="KW-1185">Reference proteome</keyword>
<dbReference type="InterPro" id="IPR004154">
    <property type="entry name" value="Anticodon-bd"/>
</dbReference>
<dbReference type="InterPro" id="IPR045864">
    <property type="entry name" value="aa-tRNA-synth_II/BPL/LPL"/>
</dbReference>
<dbReference type="InterPro" id="IPR027031">
    <property type="entry name" value="Gly-tRNA_synthase/POLG2"/>
</dbReference>
<evidence type="ECO:0000313" key="3">
    <source>
        <dbReference type="Proteomes" id="UP000054350"/>
    </source>
</evidence>
<evidence type="ECO:0000259" key="1">
    <source>
        <dbReference type="PROSITE" id="PS50862"/>
    </source>
</evidence>
<dbReference type="GO" id="GO:0005737">
    <property type="term" value="C:cytoplasm"/>
    <property type="evidence" value="ECO:0007669"/>
    <property type="project" value="TreeGrafter"/>
</dbReference>
<dbReference type="InterPro" id="IPR006195">
    <property type="entry name" value="aa-tRNA-synth_II"/>
</dbReference>
<sequence>MASTCRAAAQRAAVDVFKRRGYLFPSAAIYSGLRGAYDLGPLALELKKNIERHWWRAVVHAHPEIKGFESPILTPAAVLKASGHVANFADLLVDDRLSGARFRADKAAPLDTKPAADGQGGCIVPLTAPDRPTAEAWAHTIRTVLAPGARVERKAQTVLLHVRHLTAPQVSEMTPEGLYDTVGYMHLVPEDATTADPAALRVEYRGYVNPANNNPFLTSPRPFNLLFKSFADTRDPVDQIIDVTMRADANSNVTAIRAAVDQALDATTVYLRPETAQGVYAAFPHMVKTLNLVPPFGIAQAGKSFRNEIRPEHFLFRGLEFEQLELQYFVAPWDAPAAHAQWRDKRFGWWQTLAAHPDEFRLREHEPKELAHYAAGCYDVEYLFPWGWGELEGVANRTDYDLQCHARASGASFTVHDRTLPKEPKMPGGPQQKFTPYVIESSAGLSRAVLAFLYDAFDQVAPTGAVSAGSAPAKDNSGRGVMRLHPSLAPTTVHVLPIVGNNPDLTRIAHDVYEALMAPSRSGFGPLITAQVETRGTVGKRYQQADEVGVPVCVTVDQQSLTDHMVTVRHRDTMEQRRVPVAEISPRIVEMLSSWERSYER</sequence>
<dbReference type="OrthoDB" id="57698at2759"/>
<dbReference type="GO" id="GO:0004820">
    <property type="term" value="F:glycine-tRNA ligase activity"/>
    <property type="evidence" value="ECO:0007669"/>
    <property type="project" value="TreeGrafter"/>
</dbReference>
<dbReference type="VEuPathDB" id="FungiDB:AMAG_08692"/>
<dbReference type="SUPFAM" id="SSF55681">
    <property type="entry name" value="Class II aaRS and biotin synthetases"/>
    <property type="match status" value="1"/>
</dbReference>
<reference evidence="2 3" key="1">
    <citation type="submission" date="2009-11" db="EMBL/GenBank/DDBJ databases">
        <title>Annotation of Allomyces macrogynus ATCC 38327.</title>
        <authorList>
            <consortium name="The Broad Institute Genome Sequencing Platform"/>
            <person name="Russ C."/>
            <person name="Cuomo C."/>
            <person name="Burger G."/>
            <person name="Gray M.W."/>
            <person name="Holland P.W.H."/>
            <person name="King N."/>
            <person name="Lang F.B.F."/>
            <person name="Roger A.J."/>
            <person name="Ruiz-Trillo I."/>
            <person name="Young S.K."/>
            <person name="Zeng Q."/>
            <person name="Gargeya S."/>
            <person name="Fitzgerald M."/>
            <person name="Haas B."/>
            <person name="Abouelleil A."/>
            <person name="Alvarado L."/>
            <person name="Arachchi H.M."/>
            <person name="Berlin A."/>
            <person name="Chapman S.B."/>
            <person name="Gearin G."/>
            <person name="Goldberg J."/>
            <person name="Griggs A."/>
            <person name="Gujja S."/>
            <person name="Hansen M."/>
            <person name="Heiman D."/>
            <person name="Howarth C."/>
            <person name="Larimer J."/>
            <person name="Lui A."/>
            <person name="MacDonald P.J.P."/>
            <person name="McCowen C."/>
            <person name="Montmayeur A."/>
            <person name="Murphy C."/>
            <person name="Neiman D."/>
            <person name="Pearson M."/>
            <person name="Priest M."/>
            <person name="Roberts A."/>
            <person name="Saif S."/>
            <person name="Shea T."/>
            <person name="Sisk P."/>
            <person name="Stolte C."/>
            <person name="Sykes S."/>
            <person name="Wortman J."/>
            <person name="Nusbaum C."/>
            <person name="Birren B."/>
        </authorList>
    </citation>
    <scope>NUCLEOTIDE SEQUENCE [LARGE SCALE GENOMIC DNA]</scope>
    <source>
        <strain evidence="2 3">ATCC 38327</strain>
    </source>
</reference>